<dbReference type="SUPFAM" id="SSF103088">
    <property type="entry name" value="OmpA-like"/>
    <property type="match status" value="1"/>
</dbReference>
<evidence type="ECO:0000256" key="3">
    <source>
        <dbReference type="ARBA" id="ARBA00022475"/>
    </source>
</evidence>
<protein>
    <submittedName>
        <fullName evidence="11">Chemotaxis protein MotB</fullName>
    </submittedName>
</protein>
<evidence type="ECO:0000259" key="10">
    <source>
        <dbReference type="PROSITE" id="PS51123"/>
    </source>
</evidence>
<feature type="domain" description="OmpA-like" evidence="10">
    <location>
        <begin position="134"/>
        <end position="255"/>
    </location>
</feature>
<proteinExistence type="inferred from homology"/>
<evidence type="ECO:0000256" key="5">
    <source>
        <dbReference type="ARBA" id="ARBA00022989"/>
    </source>
</evidence>
<evidence type="ECO:0000256" key="6">
    <source>
        <dbReference type="ARBA" id="ARBA00023136"/>
    </source>
</evidence>
<organism evidence="11 12">
    <name type="scientific">Candidatus Sulfuritelmatomonas gaucii</name>
    <dbReference type="NCBI Taxonomy" id="2043161"/>
    <lineage>
        <taxon>Bacteria</taxon>
        <taxon>Pseudomonadati</taxon>
        <taxon>Acidobacteriota</taxon>
        <taxon>Terriglobia</taxon>
        <taxon>Terriglobales</taxon>
        <taxon>Acidobacteriaceae</taxon>
        <taxon>Candidatus Sulfuritelmatomonas</taxon>
    </lineage>
</organism>
<keyword evidence="6 7" id="KW-0472">Membrane</keyword>
<dbReference type="Pfam" id="PF00691">
    <property type="entry name" value="OmpA"/>
    <property type="match status" value="1"/>
</dbReference>
<dbReference type="InterPro" id="IPR006665">
    <property type="entry name" value="OmpA-like"/>
</dbReference>
<evidence type="ECO:0000256" key="9">
    <source>
        <dbReference type="SAM" id="Phobius"/>
    </source>
</evidence>
<dbReference type="Pfam" id="PF13677">
    <property type="entry name" value="MotB_plug"/>
    <property type="match status" value="1"/>
</dbReference>
<feature type="transmembrane region" description="Helical" evidence="9">
    <location>
        <begin position="16"/>
        <end position="36"/>
    </location>
</feature>
<dbReference type="InterPro" id="IPR025713">
    <property type="entry name" value="MotB-like_N_dom"/>
</dbReference>
<evidence type="ECO:0000256" key="1">
    <source>
        <dbReference type="ARBA" id="ARBA00004162"/>
    </source>
</evidence>
<reference evidence="12" key="1">
    <citation type="submission" date="2018-02" db="EMBL/GenBank/DDBJ databases">
        <authorList>
            <person name="Hausmann B."/>
        </authorList>
    </citation>
    <scope>NUCLEOTIDE SEQUENCE [LARGE SCALE GENOMIC DNA]</scope>
    <source>
        <strain evidence="12">Peat soil MAG SbA5</strain>
    </source>
</reference>
<sequence>MNPRVPRARVGHDRWLVSYADFITLLFGFFVVLYAFARADEKKQQQVSHAIDTAFHAMGMAQNAPGASPAPASAGNSSDQDSTAQSAQSANSVVTEDILTPIQIRDDLDRLRLDLTHSLSGQVASHSISLEMGRDGLVISLREAGFFQSGSAAPKPEALPTLRFIAARLGATPYDLRIEGHTDNVPIHNAQFNSNWELSTARATGIAQLFLELKAISPDRISAAGYAEYHPVAGNATPEGRAENRRVDLVVLPRTQINFAAPASADATGTWHKVTDE</sequence>
<keyword evidence="4 9" id="KW-0812">Transmembrane</keyword>
<comment type="subcellular location">
    <subcellularLocation>
        <location evidence="1">Cell membrane</location>
        <topology evidence="1">Single-pass membrane protein</topology>
    </subcellularLocation>
</comment>
<gene>
    <name evidence="11" type="primary">motB</name>
    <name evidence="11" type="ORF">SBA5_290174</name>
</gene>
<dbReference type="Gene3D" id="3.30.1330.60">
    <property type="entry name" value="OmpA-like domain"/>
    <property type="match status" value="1"/>
</dbReference>
<name>A0A2N9LAN5_9BACT</name>
<dbReference type="OrthoDB" id="9815217at2"/>
<evidence type="ECO:0000256" key="7">
    <source>
        <dbReference type="PROSITE-ProRule" id="PRU00473"/>
    </source>
</evidence>
<evidence type="ECO:0000256" key="2">
    <source>
        <dbReference type="ARBA" id="ARBA00008914"/>
    </source>
</evidence>
<dbReference type="EMBL" id="OKRB01000085">
    <property type="protein sequence ID" value="SPE20320.1"/>
    <property type="molecule type" value="Genomic_DNA"/>
</dbReference>
<dbReference type="AlphaFoldDB" id="A0A2N9LAN5"/>
<accession>A0A2N9LAN5</accession>
<dbReference type="Proteomes" id="UP000239735">
    <property type="component" value="Unassembled WGS sequence"/>
</dbReference>
<dbReference type="PROSITE" id="PS51123">
    <property type="entry name" value="OMPA_2"/>
    <property type="match status" value="1"/>
</dbReference>
<dbReference type="GO" id="GO:0005886">
    <property type="term" value="C:plasma membrane"/>
    <property type="evidence" value="ECO:0007669"/>
    <property type="project" value="UniProtKB-SubCell"/>
</dbReference>
<keyword evidence="3" id="KW-1003">Cell membrane</keyword>
<feature type="region of interest" description="Disordered" evidence="8">
    <location>
        <begin position="62"/>
        <end position="92"/>
    </location>
</feature>
<feature type="compositionally biased region" description="Low complexity" evidence="8">
    <location>
        <begin position="63"/>
        <end position="92"/>
    </location>
</feature>
<dbReference type="PANTHER" id="PTHR30329:SF21">
    <property type="entry name" value="LIPOPROTEIN YIAD-RELATED"/>
    <property type="match status" value="1"/>
</dbReference>
<evidence type="ECO:0000256" key="8">
    <source>
        <dbReference type="SAM" id="MobiDB-lite"/>
    </source>
</evidence>
<evidence type="ECO:0000313" key="11">
    <source>
        <dbReference type="EMBL" id="SPE20320.1"/>
    </source>
</evidence>
<dbReference type="InterPro" id="IPR036737">
    <property type="entry name" value="OmpA-like_sf"/>
</dbReference>
<keyword evidence="5 9" id="KW-1133">Transmembrane helix</keyword>
<dbReference type="InterPro" id="IPR050330">
    <property type="entry name" value="Bact_OuterMem_StrucFunc"/>
</dbReference>
<dbReference type="CDD" id="cd07185">
    <property type="entry name" value="OmpA_C-like"/>
    <property type="match status" value="1"/>
</dbReference>
<dbReference type="PANTHER" id="PTHR30329">
    <property type="entry name" value="STATOR ELEMENT OF FLAGELLAR MOTOR COMPLEX"/>
    <property type="match status" value="1"/>
</dbReference>
<evidence type="ECO:0000256" key="4">
    <source>
        <dbReference type="ARBA" id="ARBA00022692"/>
    </source>
</evidence>
<comment type="similarity">
    <text evidence="2">Belongs to the MotB family.</text>
</comment>
<evidence type="ECO:0000313" key="12">
    <source>
        <dbReference type="Proteomes" id="UP000239735"/>
    </source>
</evidence>